<evidence type="ECO:0000256" key="3">
    <source>
        <dbReference type="ARBA" id="ARBA00022833"/>
    </source>
</evidence>
<keyword evidence="3" id="KW-0862">Zinc</keyword>
<dbReference type="SMART" id="SM00336">
    <property type="entry name" value="BBOX"/>
    <property type="match status" value="2"/>
</dbReference>
<dbReference type="SUPFAM" id="SSF57845">
    <property type="entry name" value="B-box zinc-binding domain"/>
    <property type="match status" value="1"/>
</dbReference>
<evidence type="ECO:0000256" key="4">
    <source>
        <dbReference type="ARBA" id="ARBA00023054"/>
    </source>
</evidence>
<evidence type="ECO:0000259" key="6">
    <source>
        <dbReference type="PROSITE" id="PS50119"/>
    </source>
</evidence>
<dbReference type="CDD" id="cd19757">
    <property type="entry name" value="Bbox1"/>
    <property type="match status" value="1"/>
</dbReference>
<dbReference type="GO" id="GO:0008270">
    <property type="term" value="F:zinc ion binding"/>
    <property type="evidence" value="ECO:0007669"/>
    <property type="project" value="UniProtKB-KW"/>
</dbReference>
<dbReference type="Proteomes" id="UP000507470">
    <property type="component" value="Unassembled WGS sequence"/>
</dbReference>
<evidence type="ECO:0008006" key="10">
    <source>
        <dbReference type="Google" id="ProtNLM"/>
    </source>
</evidence>
<evidence type="ECO:0000256" key="2">
    <source>
        <dbReference type="ARBA" id="ARBA00022771"/>
    </source>
</evidence>
<reference evidence="8 9" key="1">
    <citation type="submission" date="2020-06" db="EMBL/GenBank/DDBJ databases">
        <authorList>
            <person name="Li R."/>
            <person name="Bekaert M."/>
        </authorList>
    </citation>
    <scope>NUCLEOTIDE SEQUENCE [LARGE SCALE GENOMIC DNA]</scope>
    <source>
        <strain evidence="9">wild</strain>
    </source>
</reference>
<dbReference type="EMBL" id="CACVKT020001865">
    <property type="protein sequence ID" value="CAC5372854.1"/>
    <property type="molecule type" value="Genomic_DNA"/>
</dbReference>
<dbReference type="Pfam" id="PF18112">
    <property type="entry name" value="Zn-C2H2_12"/>
    <property type="match status" value="1"/>
</dbReference>
<dbReference type="InterPro" id="IPR000315">
    <property type="entry name" value="Znf_B-box"/>
</dbReference>
<keyword evidence="1" id="KW-0479">Metal-binding</keyword>
<dbReference type="Pfam" id="PF00643">
    <property type="entry name" value="zf-B_box"/>
    <property type="match status" value="1"/>
</dbReference>
<feature type="domain" description="B box-type" evidence="6">
    <location>
        <begin position="4"/>
        <end position="50"/>
    </location>
</feature>
<proteinExistence type="predicted"/>
<dbReference type="Gene3D" id="3.30.160.60">
    <property type="entry name" value="Classic Zinc Finger"/>
    <property type="match status" value="1"/>
</dbReference>
<dbReference type="InterPro" id="IPR041641">
    <property type="entry name" value="CALCOCO1/2_Zn_UBZ1"/>
</dbReference>
<evidence type="ECO:0000313" key="8">
    <source>
        <dbReference type="EMBL" id="CAC5372854.1"/>
    </source>
</evidence>
<dbReference type="GO" id="GO:0005654">
    <property type="term" value="C:nucleoplasm"/>
    <property type="evidence" value="ECO:0007669"/>
    <property type="project" value="TreeGrafter"/>
</dbReference>
<dbReference type="Gene3D" id="6.20.250.40">
    <property type="match status" value="1"/>
</dbReference>
<dbReference type="InterPro" id="IPR047153">
    <property type="entry name" value="TRIM45/56/19-like"/>
</dbReference>
<protein>
    <recommendedName>
        <fullName evidence="10">TRIM9_67</fullName>
    </recommendedName>
</protein>
<evidence type="ECO:0000313" key="9">
    <source>
        <dbReference type="Proteomes" id="UP000507470"/>
    </source>
</evidence>
<dbReference type="PROSITE" id="PS50119">
    <property type="entry name" value="ZF_BBOX"/>
    <property type="match status" value="2"/>
</dbReference>
<organism evidence="8 9">
    <name type="scientific">Mytilus coruscus</name>
    <name type="common">Sea mussel</name>
    <dbReference type="NCBI Taxonomy" id="42192"/>
    <lineage>
        <taxon>Eukaryota</taxon>
        <taxon>Metazoa</taxon>
        <taxon>Spiralia</taxon>
        <taxon>Lophotrochozoa</taxon>
        <taxon>Mollusca</taxon>
        <taxon>Bivalvia</taxon>
        <taxon>Autobranchia</taxon>
        <taxon>Pteriomorphia</taxon>
        <taxon>Mytilida</taxon>
        <taxon>Mytiloidea</taxon>
        <taxon>Mytilidae</taxon>
        <taxon>Mytilinae</taxon>
        <taxon>Mytilus</taxon>
    </lineage>
</organism>
<dbReference type="GO" id="GO:0061630">
    <property type="term" value="F:ubiquitin protein ligase activity"/>
    <property type="evidence" value="ECO:0007669"/>
    <property type="project" value="TreeGrafter"/>
</dbReference>
<evidence type="ECO:0000259" key="7">
    <source>
        <dbReference type="PROSITE" id="PS51905"/>
    </source>
</evidence>
<name>A0A6J8ASW4_MYTCO</name>
<dbReference type="CDD" id="cd21965">
    <property type="entry name" value="Zn-C2H2_CALCOCO1_TAX1BP1_like"/>
    <property type="match status" value="1"/>
</dbReference>
<feature type="domain" description="B box-type" evidence="6">
    <location>
        <begin position="56"/>
        <end position="96"/>
    </location>
</feature>
<dbReference type="AlphaFoldDB" id="A0A6J8ASW4"/>
<dbReference type="PANTHER" id="PTHR25462">
    <property type="entry name" value="BONUS, ISOFORM C-RELATED"/>
    <property type="match status" value="1"/>
</dbReference>
<evidence type="ECO:0000256" key="5">
    <source>
        <dbReference type="PROSITE-ProRule" id="PRU00024"/>
    </source>
</evidence>
<dbReference type="PROSITE" id="PS51905">
    <property type="entry name" value="ZF_UBZ1"/>
    <property type="match status" value="1"/>
</dbReference>
<dbReference type="OrthoDB" id="6088471at2759"/>
<evidence type="ECO:0000256" key="1">
    <source>
        <dbReference type="ARBA" id="ARBA00022723"/>
    </source>
</evidence>
<keyword evidence="2 5" id="KW-0863">Zinc-finger</keyword>
<accession>A0A6J8ASW4</accession>
<keyword evidence="9" id="KW-1185">Reference proteome</keyword>
<gene>
    <name evidence="8" type="ORF">MCOR_10823</name>
</gene>
<feature type="domain" description="UBZ1-type" evidence="7">
    <location>
        <begin position="281"/>
        <end position="307"/>
    </location>
</feature>
<sequence>MAQAAFKTCDICVSSPGHNYCKQCDQLFCDGCKISHLRTKMSKEHTFLSGPNINPEGKKYCNEHDENFIYYCIECDTPICKICVIENHKKHDFSEIKTLTEIYKTEVEKEINMKLNKLKTNIMAIDQGTKAYQCDVNAVIHSIREEGILLKKLIDTKVEDLLKSVKEKYATKLQSLQSIGNEFKTAFDKAEEQHKIYQDTTQITETSKLLLKLKQIKLQIADVEVKQLPGMPSVNYFKNRAPASEIEKLVGDLRFGENVKREETPEQQDNVRVVDAPGQGMKICPVCSSTFSADVNDTDFEEHVIGHVRRICPLCYNIVENCTDEEFQRHVNQHLEQNNGNAPRGHIEFD</sequence>
<keyword evidence="4" id="KW-0175">Coiled coil</keyword>
<dbReference type="PANTHER" id="PTHR25462:SF305">
    <property type="entry name" value="RING-TYPE DOMAIN-CONTAINING PROTEIN"/>
    <property type="match status" value="1"/>
</dbReference>